<feature type="transmembrane region" description="Helical" evidence="8">
    <location>
        <begin position="192"/>
        <end position="211"/>
    </location>
</feature>
<keyword evidence="3" id="KW-0813">Transport</keyword>
<comment type="subcellular location">
    <subcellularLocation>
        <location evidence="1">Membrane</location>
        <topology evidence="1">Multi-pass membrane protein</topology>
    </subcellularLocation>
</comment>
<feature type="compositionally biased region" description="Basic and acidic residues" evidence="7">
    <location>
        <begin position="15"/>
        <end position="29"/>
    </location>
</feature>
<organism evidence="10 11">
    <name type="scientific">Heterodermia speciosa</name>
    <dbReference type="NCBI Taxonomy" id="116794"/>
    <lineage>
        <taxon>Eukaryota</taxon>
        <taxon>Fungi</taxon>
        <taxon>Dikarya</taxon>
        <taxon>Ascomycota</taxon>
        <taxon>Pezizomycotina</taxon>
        <taxon>Lecanoromycetes</taxon>
        <taxon>OSLEUM clade</taxon>
        <taxon>Lecanoromycetidae</taxon>
        <taxon>Caliciales</taxon>
        <taxon>Physciaceae</taxon>
        <taxon>Heterodermia</taxon>
    </lineage>
</organism>
<keyword evidence="11" id="KW-1185">Reference proteome</keyword>
<dbReference type="GO" id="GO:0022857">
    <property type="term" value="F:transmembrane transporter activity"/>
    <property type="evidence" value="ECO:0007669"/>
    <property type="project" value="InterPro"/>
</dbReference>
<feature type="transmembrane region" description="Helical" evidence="8">
    <location>
        <begin position="263"/>
        <end position="289"/>
    </location>
</feature>
<dbReference type="AlphaFoldDB" id="A0A8H3I620"/>
<dbReference type="PANTHER" id="PTHR23501:SF12">
    <property type="entry name" value="MAJOR FACILITATOR SUPERFAMILY (MFS) PROFILE DOMAIN-CONTAINING PROTEIN-RELATED"/>
    <property type="match status" value="1"/>
</dbReference>
<feature type="transmembrane region" description="Helical" evidence="8">
    <location>
        <begin position="335"/>
        <end position="356"/>
    </location>
</feature>
<evidence type="ECO:0000313" key="10">
    <source>
        <dbReference type="EMBL" id="CAF9916252.1"/>
    </source>
</evidence>
<dbReference type="PANTHER" id="PTHR23501">
    <property type="entry name" value="MAJOR FACILITATOR SUPERFAMILY"/>
    <property type="match status" value="1"/>
</dbReference>
<protein>
    <recommendedName>
        <fullName evidence="9">Major facilitator superfamily (MFS) profile domain-containing protein</fullName>
    </recommendedName>
</protein>
<dbReference type="EMBL" id="CAJPDS010000017">
    <property type="protein sequence ID" value="CAF9916252.1"/>
    <property type="molecule type" value="Genomic_DNA"/>
</dbReference>
<feature type="transmembrane region" description="Helical" evidence="8">
    <location>
        <begin position="368"/>
        <end position="388"/>
    </location>
</feature>
<name>A0A8H3I620_9LECA</name>
<gene>
    <name evidence="10" type="ORF">HETSPECPRED_002805</name>
</gene>
<evidence type="ECO:0000256" key="8">
    <source>
        <dbReference type="SAM" id="Phobius"/>
    </source>
</evidence>
<dbReference type="SUPFAM" id="SSF103473">
    <property type="entry name" value="MFS general substrate transporter"/>
    <property type="match status" value="1"/>
</dbReference>
<feature type="domain" description="Major facilitator superfamily (MFS) profile" evidence="9">
    <location>
        <begin position="69"/>
        <end position="564"/>
    </location>
</feature>
<keyword evidence="6 8" id="KW-0472">Membrane</keyword>
<feature type="transmembrane region" description="Helical" evidence="8">
    <location>
        <begin position="64"/>
        <end position="82"/>
    </location>
</feature>
<feature type="transmembrane region" description="Helical" evidence="8">
    <location>
        <begin position="541"/>
        <end position="559"/>
    </location>
</feature>
<comment type="caution">
    <text evidence="10">The sequence shown here is derived from an EMBL/GenBank/DDBJ whole genome shotgun (WGS) entry which is preliminary data.</text>
</comment>
<evidence type="ECO:0000256" key="5">
    <source>
        <dbReference type="ARBA" id="ARBA00022989"/>
    </source>
</evidence>
<dbReference type="Pfam" id="PF07690">
    <property type="entry name" value="MFS_1"/>
    <property type="match status" value="1"/>
</dbReference>
<dbReference type="InterPro" id="IPR036259">
    <property type="entry name" value="MFS_trans_sf"/>
</dbReference>
<evidence type="ECO:0000313" key="11">
    <source>
        <dbReference type="Proteomes" id="UP000664521"/>
    </source>
</evidence>
<dbReference type="Proteomes" id="UP000664521">
    <property type="component" value="Unassembled WGS sequence"/>
</dbReference>
<feature type="transmembrane region" description="Helical" evidence="8">
    <location>
        <begin position="134"/>
        <end position="153"/>
    </location>
</feature>
<dbReference type="PROSITE" id="PS50850">
    <property type="entry name" value="MFS"/>
    <property type="match status" value="1"/>
</dbReference>
<dbReference type="CDD" id="cd17502">
    <property type="entry name" value="MFS_Azr1_MDR_like"/>
    <property type="match status" value="1"/>
</dbReference>
<feature type="transmembrane region" description="Helical" evidence="8">
    <location>
        <begin position="295"/>
        <end position="314"/>
    </location>
</feature>
<accession>A0A8H3I620</accession>
<keyword evidence="5 8" id="KW-1133">Transmembrane helix</keyword>
<feature type="transmembrane region" description="Helical" evidence="8">
    <location>
        <begin position="223"/>
        <end position="243"/>
    </location>
</feature>
<feature type="transmembrane region" description="Helical" evidence="8">
    <location>
        <begin position="400"/>
        <end position="418"/>
    </location>
</feature>
<evidence type="ECO:0000256" key="3">
    <source>
        <dbReference type="ARBA" id="ARBA00022448"/>
    </source>
</evidence>
<dbReference type="OrthoDB" id="10021397at2759"/>
<feature type="transmembrane region" description="Helical" evidence="8">
    <location>
        <begin position="463"/>
        <end position="486"/>
    </location>
</feature>
<sequence length="567" mass="60748">MTHPEASSGGSSQDESPKLPEKKESESMKSRSPSSQSQDLESQKEQSPESSTEPEAPVRQIRGLKWLIVVSAILSTTFLFSLDNTVVADIQPQIIERFGGISKLPWLGAAFALGSAASILPWSKSYGVFNLKWLYIATVALFEIGSAICGAAPNMNVMIVGRAIAGLGGSGMYVGCLMLLSVMTTIQERPMYMGLIGLIWAIGTVLGPVVGGGFADSKATWRWGFYINLVIGALVAPAILFLLPSINFQPDISTMQRLLQTDWLGIVFFAGLMCSFIMAISFGGSVFAWNSGSEIALWVVTGVLFIAFALTQAYHPFIEDRLKLYPTRFFKRPTLLMLQTCAFCAAFCLFIPTYYIPLFFQFARGDSALEAAVRLLPFISMVAVFSLINGSLMAKLGYYFPWYLLGGGTTVIGAALMYTVTSNTSPSAVYGYTVLLGIGAGSFLQASFGVSQALVAPEEIPDAVGLISVGQSIGIVISLAIAGSIYQNEAYTAIKPLLPPSIPAPEIRSAIAGTSSAVLRDLPQGIREMVIEAVVRTMDRVYILAIAGGALTVLLGVVMPKKKMLAS</sequence>
<evidence type="ECO:0000259" key="9">
    <source>
        <dbReference type="PROSITE" id="PS50850"/>
    </source>
</evidence>
<dbReference type="InterPro" id="IPR020846">
    <property type="entry name" value="MFS_dom"/>
</dbReference>
<dbReference type="GO" id="GO:0005886">
    <property type="term" value="C:plasma membrane"/>
    <property type="evidence" value="ECO:0007669"/>
    <property type="project" value="TreeGrafter"/>
</dbReference>
<reference evidence="10" key="1">
    <citation type="submission" date="2021-03" db="EMBL/GenBank/DDBJ databases">
        <authorList>
            <person name="Tagirdzhanova G."/>
        </authorList>
    </citation>
    <scope>NUCLEOTIDE SEQUENCE</scope>
</reference>
<dbReference type="Gene3D" id="1.20.1250.20">
    <property type="entry name" value="MFS general substrate transporter like domains"/>
    <property type="match status" value="2"/>
</dbReference>
<keyword evidence="4 8" id="KW-0812">Transmembrane</keyword>
<dbReference type="FunFam" id="1.20.1250.20:FF:000429">
    <property type="entry name" value="MFS drug efflux transporter, putative"/>
    <property type="match status" value="1"/>
</dbReference>
<dbReference type="InterPro" id="IPR011701">
    <property type="entry name" value="MFS"/>
</dbReference>
<comment type="similarity">
    <text evidence="2">Belongs to the major facilitator superfamily. TCR/Tet family.</text>
</comment>
<proteinExistence type="inferred from homology"/>
<evidence type="ECO:0000256" key="2">
    <source>
        <dbReference type="ARBA" id="ARBA00007520"/>
    </source>
</evidence>
<evidence type="ECO:0000256" key="7">
    <source>
        <dbReference type="SAM" id="MobiDB-lite"/>
    </source>
</evidence>
<evidence type="ECO:0000256" key="4">
    <source>
        <dbReference type="ARBA" id="ARBA00022692"/>
    </source>
</evidence>
<evidence type="ECO:0000256" key="1">
    <source>
        <dbReference type="ARBA" id="ARBA00004141"/>
    </source>
</evidence>
<feature type="region of interest" description="Disordered" evidence="7">
    <location>
        <begin position="1"/>
        <end position="56"/>
    </location>
</feature>
<feature type="transmembrane region" description="Helical" evidence="8">
    <location>
        <begin position="430"/>
        <end position="451"/>
    </location>
</feature>
<feature type="transmembrane region" description="Helical" evidence="8">
    <location>
        <begin position="159"/>
        <end position="180"/>
    </location>
</feature>
<evidence type="ECO:0000256" key="6">
    <source>
        <dbReference type="ARBA" id="ARBA00023136"/>
    </source>
</evidence>
<feature type="compositionally biased region" description="Low complexity" evidence="7">
    <location>
        <begin position="30"/>
        <end position="40"/>
    </location>
</feature>
<feature type="transmembrane region" description="Helical" evidence="8">
    <location>
        <begin position="104"/>
        <end position="122"/>
    </location>
</feature>